<dbReference type="Proteomes" id="UP001057291">
    <property type="component" value="Unassembled WGS sequence"/>
</dbReference>
<evidence type="ECO:0000313" key="2">
    <source>
        <dbReference type="Proteomes" id="UP001057291"/>
    </source>
</evidence>
<dbReference type="AlphaFoldDB" id="A0AAV4LCW9"/>
<dbReference type="InterPro" id="IPR022258">
    <property type="entry name" value="Flagellar_operon_YvyF"/>
</dbReference>
<evidence type="ECO:0008006" key="3">
    <source>
        <dbReference type="Google" id="ProtNLM"/>
    </source>
</evidence>
<dbReference type="EMBL" id="BOQE01000001">
    <property type="protein sequence ID" value="GIM45508.1"/>
    <property type="molecule type" value="Genomic_DNA"/>
</dbReference>
<evidence type="ECO:0000313" key="1">
    <source>
        <dbReference type="EMBL" id="GIM45508.1"/>
    </source>
</evidence>
<accession>A0AAV4LCW9</accession>
<sequence length="127" mass="14753">MGLANCRNCGRLFNKVARDICPICIREEEQQFLDVRNYLKENRYASTYEVSEETGVPIDVIIRFIREGRLTVVNTPNLTYPCERCNDLISKGRFCSKCTAELQKGFESVKKEKSSMEKKSGKYYFKN</sequence>
<comment type="caution">
    <text evidence="1">The sequence shown here is derived from an EMBL/GenBank/DDBJ whole genome shotgun (WGS) entry which is preliminary data.</text>
</comment>
<proteinExistence type="predicted"/>
<gene>
    <name evidence="1" type="primary">yvyF</name>
    <name evidence="1" type="ORF">DNHGIG_10570</name>
</gene>
<reference evidence="1" key="1">
    <citation type="journal article" date="2023" name="Int. J. Syst. Evol. Microbiol.">
        <title>Collibacillus ludicampi gen. nov., sp. nov., a new soil bacterium of the family Alicyclobacillaceae.</title>
        <authorList>
            <person name="Jojima T."/>
            <person name="Ioku Y."/>
            <person name="Fukuta Y."/>
            <person name="Shirasaka N."/>
            <person name="Matsumura Y."/>
            <person name="Mori M."/>
        </authorList>
    </citation>
    <scope>NUCLEOTIDE SEQUENCE</scope>
    <source>
        <strain evidence="1">TP075</strain>
    </source>
</reference>
<name>A0AAV4LCW9_9BACL</name>
<keyword evidence="2" id="KW-1185">Reference proteome</keyword>
<protein>
    <recommendedName>
        <fullName evidence="3">Flagellar protein</fullName>
    </recommendedName>
</protein>
<dbReference type="NCBIfam" id="TIGR03826">
    <property type="entry name" value="YvyF"/>
    <property type="match status" value="1"/>
</dbReference>
<organism evidence="1 2">
    <name type="scientific">Collibacillus ludicampi</name>
    <dbReference type="NCBI Taxonomy" id="2771369"/>
    <lineage>
        <taxon>Bacteria</taxon>
        <taxon>Bacillati</taxon>
        <taxon>Bacillota</taxon>
        <taxon>Bacilli</taxon>
        <taxon>Bacillales</taxon>
        <taxon>Alicyclobacillaceae</taxon>
        <taxon>Collibacillus</taxon>
    </lineage>
</organism>
<dbReference type="RefSeq" id="WP_282198705.1">
    <property type="nucleotide sequence ID" value="NZ_BOQE01000001.1"/>
</dbReference>